<dbReference type="InterPro" id="IPR002227">
    <property type="entry name" value="Tyrosinase_Cu-bd"/>
</dbReference>
<dbReference type="GO" id="GO:0016491">
    <property type="term" value="F:oxidoreductase activity"/>
    <property type="evidence" value="ECO:0007669"/>
    <property type="project" value="InterPro"/>
</dbReference>
<evidence type="ECO:0000259" key="6">
    <source>
        <dbReference type="PROSITE" id="PS00498"/>
    </source>
</evidence>
<dbReference type="PRINTS" id="PR00092">
    <property type="entry name" value="TYROSINASE"/>
</dbReference>
<dbReference type="EMBL" id="GL376610">
    <property type="status" value="NOT_ANNOTATED_CDS"/>
    <property type="molecule type" value="Genomic_DNA"/>
</dbReference>
<dbReference type="eggNOG" id="ENOG502RUUV">
    <property type="taxonomic scope" value="Eukaryota"/>
</dbReference>
<sequence length="853" mass="94497">MTRHRVNARLQLLVCMVMLCTSLQSMSLFAQSQQALVGTSCALPRVRKSWDAYTSTEKSTYTSAVGLAMAKGYHQKFVEMHVEFFSELEAHRNCMFIYWHRLYLLGYENMLRSLDSKYSCVTLPVWDHLAATARESAGVCSSMEGCAPIISDFGGSTVGYKSPTKTAFVVYNVTIPFTLDPPLKPLPFPRTCVTKGVAYNFCGNSSTCPHCIMRGAPTKVKYPPSAAFASVYNQVFDYNTWASFADAIEKGVHNIVHSMLDGVMTYLQSPIDPLFYAHHSFIDALQTIYVKCQLGNETALLSCDDKGSDPRFWATCSRRNGGVYNNTDEVYMAVRNLTGVWVNVRKDPNNMLYPFFQDLPLKYADLVDAKDLGVYSYTYNLSGGLQNMYTNCNASNSISAALLLADDDGDADAEVSQVAGSINSSPAETRARRWTIALYESARLNGYTDDAAREQMEMIMCMHRHECLGDVQDYSPTFRTNFGAEGHPRCFTLVQALNKATLQIPGVDAQVATGTYACVTIPVWDHLTATAIRAANKCQYMEGCAPIIKDFGGSTKGLAKNLIVYDVTISRSTGGTCVNQGVTSSFCGNNTGCANCIVRGTAYKTDYPGSAYFGSVYQQVFTYNTWKEFASGIESGVHNSVHSALGGTMAYFQSPVDPLFYSHHAFIDALQTIYLKCQLQSDTLQLKSTQKYMSSTYWSNCTRRSNGNSYTPTDEDSTTITSATLLADEEVGKTNEAGENEVAARPSDSTTSDVKERRWAIGIYESARLHGYTEDAARVQMEMVTCMYKHECIGEVQDYSSLFRKNFGVQGHPRCFTLVKAIRNGDKVIGIPHWRRITGRFVSCPNNPKYGSK</sequence>
<organism evidence="7 8">
    <name type="scientific">Globisporangium ultimum (strain ATCC 200006 / CBS 805.95 / DAOM BR144)</name>
    <name type="common">Pythium ultimum</name>
    <dbReference type="NCBI Taxonomy" id="431595"/>
    <lineage>
        <taxon>Eukaryota</taxon>
        <taxon>Sar</taxon>
        <taxon>Stramenopiles</taxon>
        <taxon>Oomycota</taxon>
        <taxon>Peronosporomycetes</taxon>
        <taxon>Pythiales</taxon>
        <taxon>Pythiaceae</taxon>
        <taxon>Globisporangium</taxon>
    </lineage>
</organism>
<evidence type="ECO:0000313" key="7">
    <source>
        <dbReference type="EnsemblProtists" id="PYU1_T012425"/>
    </source>
</evidence>
<accession>K3X5C6</accession>
<dbReference type="PROSITE" id="PS00497">
    <property type="entry name" value="TYROSINASE_1"/>
    <property type="match status" value="1"/>
</dbReference>
<name>K3X5C6_GLOUD</name>
<reference evidence="8" key="2">
    <citation type="submission" date="2010-04" db="EMBL/GenBank/DDBJ databases">
        <authorList>
            <person name="Buell R."/>
            <person name="Hamilton J."/>
            <person name="Hostetler J."/>
        </authorList>
    </citation>
    <scope>NUCLEOTIDE SEQUENCE [LARGE SCALE GENOMIC DNA]</scope>
    <source>
        <strain evidence="8">DAOM:BR144</strain>
    </source>
</reference>
<dbReference type="Gene3D" id="1.10.1280.10">
    <property type="entry name" value="Di-copper center containing domain from catechol oxidase"/>
    <property type="match status" value="2"/>
</dbReference>
<keyword evidence="4" id="KW-0732">Signal</keyword>
<dbReference type="SUPFAM" id="SSF48056">
    <property type="entry name" value="Di-copper centre-containing domain"/>
    <property type="match status" value="2"/>
</dbReference>
<feature type="region of interest" description="Disordered" evidence="3">
    <location>
        <begin position="730"/>
        <end position="750"/>
    </location>
</feature>
<keyword evidence="1" id="KW-0479">Metal-binding</keyword>
<keyword evidence="8" id="KW-1185">Reference proteome</keyword>
<dbReference type="InParanoid" id="K3X5C6"/>
<feature type="domain" description="Tyrosinase copper-binding" evidence="6">
    <location>
        <begin position="657"/>
        <end position="668"/>
    </location>
</feature>
<dbReference type="HOGENOM" id="CLU_295024_0_0_1"/>
<proteinExistence type="predicted"/>
<dbReference type="VEuPathDB" id="FungiDB:PYU1_G012399"/>
<dbReference type="STRING" id="431595.K3X5C6"/>
<dbReference type="InterPro" id="IPR008922">
    <property type="entry name" value="Di-copper_centre_dom_sf"/>
</dbReference>
<feature type="domain" description="Tyrosinase copper-binding" evidence="5">
    <location>
        <begin position="91"/>
        <end position="108"/>
    </location>
</feature>
<protein>
    <recommendedName>
        <fullName evidence="5 6">Tyrosinase copper-binding domain-containing protein</fullName>
    </recommendedName>
</protein>
<feature type="chain" id="PRO_5003868395" description="Tyrosinase copper-binding domain-containing protein" evidence="4">
    <location>
        <begin position="23"/>
        <end position="853"/>
    </location>
</feature>
<dbReference type="Proteomes" id="UP000019132">
    <property type="component" value="Unassembled WGS sequence"/>
</dbReference>
<reference evidence="7" key="3">
    <citation type="submission" date="2015-02" db="UniProtKB">
        <authorList>
            <consortium name="EnsemblProtists"/>
        </authorList>
    </citation>
    <scope>IDENTIFICATION</scope>
    <source>
        <strain evidence="7">DAOM BR144</strain>
    </source>
</reference>
<feature type="signal peptide" evidence="4">
    <location>
        <begin position="1"/>
        <end position="22"/>
    </location>
</feature>
<evidence type="ECO:0000256" key="2">
    <source>
        <dbReference type="ARBA" id="ARBA00023008"/>
    </source>
</evidence>
<keyword evidence="2" id="KW-0186">Copper</keyword>
<dbReference type="GO" id="GO:0046872">
    <property type="term" value="F:metal ion binding"/>
    <property type="evidence" value="ECO:0007669"/>
    <property type="project" value="UniProtKB-KW"/>
</dbReference>
<dbReference type="InterPro" id="IPR050316">
    <property type="entry name" value="Tyrosinase/Hemocyanin"/>
</dbReference>
<evidence type="ECO:0000256" key="4">
    <source>
        <dbReference type="SAM" id="SignalP"/>
    </source>
</evidence>
<dbReference type="AlphaFoldDB" id="K3X5C6"/>
<dbReference type="PANTHER" id="PTHR11474">
    <property type="entry name" value="TYROSINASE FAMILY MEMBER"/>
    <property type="match status" value="1"/>
</dbReference>
<dbReference type="Pfam" id="PF00264">
    <property type="entry name" value="Tyrosinase"/>
    <property type="match status" value="2"/>
</dbReference>
<reference evidence="8" key="1">
    <citation type="journal article" date="2010" name="Genome Biol.">
        <title>Genome sequence of the necrotrophic plant pathogen Pythium ultimum reveals original pathogenicity mechanisms and effector repertoire.</title>
        <authorList>
            <person name="Levesque C.A."/>
            <person name="Brouwer H."/>
            <person name="Cano L."/>
            <person name="Hamilton J.P."/>
            <person name="Holt C."/>
            <person name="Huitema E."/>
            <person name="Raffaele S."/>
            <person name="Robideau G.P."/>
            <person name="Thines M."/>
            <person name="Win J."/>
            <person name="Zerillo M.M."/>
            <person name="Beakes G.W."/>
            <person name="Boore J.L."/>
            <person name="Busam D."/>
            <person name="Dumas B."/>
            <person name="Ferriera S."/>
            <person name="Fuerstenberg S.I."/>
            <person name="Gachon C.M."/>
            <person name="Gaulin E."/>
            <person name="Govers F."/>
            <person name="Grenville-Briggs L."/>
            <person name="Horner N."/>
            <person name="Hostetler J."/>
            <person name="Jiang R.H."/>
            <person name="Johnson J."/>
            <person name="Krajaejun T."/>
            <person name="Lin H."/>
            <person name="Meijer H.J."/>
            <person name="Moore B."/>
            <person name="Morris P."/>
            <person name="Phuntmart V."/>
            <person name="Puiu D."/>
            <person name="Shetty J."/>
            <person name="Stajich J.E."/>
            <person name="Tripathy S."/>
            <person name="Wawra S."/>
            <person name="van West P."/>
            <person name="Whitty B.R."/>
            <person name="Coutinho P.M."/>
            <person name="Henrissat B."/>
            <person name="Martin F."/>
            <person name="Thomas P.D."/>
            <person name="Tyler B.M."/>
            <person name="De Vries R.P."/>
            <person name="Kamoun S."/>
            <person name="Yandell M."/>
            <person name="Tisserat N."/>
            <person name="Buell C.R."/>
        </authorList>
    </citation>
    <scope>NUCLEOTIDE SEQUENCE</scope>
    <source>
        <strain evidence="8">DAOM:BR144</strain>
    </source>
</reference>
<dbReference type="EnsemblProtists" id="PYU1_T012425">
    <property type="protein sequence ID" value="PYU1_T012425"/>
    <property type="gene ID" value="PYU1_G012399"/>
</dbReference>
<feature type="domain" description="Tyrosinase copper-binding" evidence="6">
    <location>
        <begin position="272"/>
        <end position="283"/>
    </location>
</feature>
<evidence type="ECO:0000259" key="5">
    <source>
        <dbReference type="PROSITE" id="PS00497"/>
    </source>
</evidence>
<dbReference type="PANTHER" id="PTHR11474:SF126">
    <property type="entry name" value="TYROSINASE-LIKE PROTEIN TYR-1-RELATED"/>
    <property type="match status" value="1"/>
</dbReference>
<evidence type="ECO:0000256" key="1">
    <source>
        <dbReference type="ARBA" id="ARBA00022723"/>
    </source>
</evidence>
<dbReference type="PROSITE" id="PS00498">
    <property type="entry name" value="TYROSINASE_2"/>
    <property type="match status" value="2"/>
</dbReference>
<evidence type="ECO:0000313" key="8">
    <source>
        <dbReference type="Proteomes" id="UP000019132"/>
    </source>
</evidence>
<evidence type="ECO:0000256" key="3">
    <source>
        <dbReference type="SAM" id="MobiDB-lite"/>
    </source>
</evidence>